<evidence type="ECO:0000313" key="2">
    <source>
        <dbReference type="EMBL" id="TCP60317.1"/>
    </source>
</evidence>
<proteinExistence type="predicted"/>
<feature type="transmembrane region" description="Helical" evidence="1">
    <location>
        <begin position="60"/>
        <end position="85"/>
    </location>
</feature>
<keyword evidence="1" id="KW-0812">Transmembrane</keyword>
<keyword evidence="3" id="KW-1185">Reference proteome</keyword>
<evidence type="ECO:0000313" key="3">
    <source>
        <dbReference type="Proteomes" id="UP000294746"/>
    </source>
</evidence>
<accession>A0A4R2RE85</accession>
<comment type="caution">
    <text evidence="2">The sequence shown here is derived from an EMBL/GenBank/DDBJ whole genome shotgun (WGS) entry which is preliminary data.</text>
</comment>
<dbReference type="OrthoDB" id="2989622at2"/>
<sequence>MQELWQLYTDPMIIITVIFPTLAVIWGMLSCVLFHNWWFGPGITGIFFSLLYLVGFVNGLGFWILVYMLITLVTNLSLHGLLAFVKRYRD</sequence>
<dbReference type="EMBL" id="SLXV01000078">
    <property type="protein sequence ID" value="TCP60317.1"/>
    <property type="molecule type" value="Genomic_DNA"/>
</dbReference>
<keyword evidence="1" id="KW-0472">Membrane</keyword>
<dbReference type="AlphaFoldDB" id="A0A4R2RE85"/>
<dbReference type="Proteomes" id="UP000294746">
    <property type="component" value="Unassembled WGS sequence"/>
</dbReference>
<feature type="transmembrane region" description="Helical" evidence="1">
    <location>
        <begin position="12"/>
        <end position="29"/>
    </location>
</feature>
<dbReference type="RefSeq" id="WP_131850060.1">
    <property type="nucleotide sequence ID" value="NZ_SLXV01000078.1"/>
</dbReference>
<name>A0A4R2RE85_9BACL</name>
<keyword evidence="1" id="KW-1133">Transmembrane helix</keyword>
<feature type="transmembrane region" description="Helical" evidence="1">
    <location>
        <begin position="36"/>
        <end position="54"/>
    </location>
</feature>
<evidence type="ECO:0000256" key="1">
    <source>
        <dbReference type="SAM" id="Phobius"/>
    </source>
</evidence>
<organism evidence="2 3">
    <name type="scientific">Baia soyae</name>
    <dbReference type="NCBI Taxonomy" id="1544746"/>
    <lineage>
        <taxon>Bacteria</taxon>
        <taxon>Bacillati</taxon>
        <taxon>Bacillota</taxon>
        <taxon>Bacilli</taxon>
        <taxon>Bacillales</taxon>
        <taxon>Thermoactinomycetaceae</taxon>
        <taxon>Baia</taxon>
    </lineage>
</organism>
<protein>
    <submittedName>
        <fullName evidence="2">Uncharacterized protein</fullName>
    </submittedName>
</protein>
<reference evidence="2 3" key="1">
    <citation type="submission" date="2019-03" db="EMBL/GenBank/DDBJ databases">
        <title>Genomic Encyclopedia of Type Strains, Phase IV (KMG-IV): sequencing the most valuable type-strain genomes for metagenomic binning, comparative biology and taxonomic classification.</title>
        <authorList>
            <person name="Goeker M."/>
        </authorList>
    </citation>
    <scope>NUCLEOTIDE SEQUENCE [LARGE SCALE GENOMIC DNA]</scope>
    <source>
        <strain evidence="2 3">DSM 46831</strain>
    </source>
</reference>
<gene>
    <name evidence="2" type="ORF">EDD57_1781</name>
</gene>